<dbReference type="AGR" id="MGI:1354948"/>
<dbReference type="AlphaFoldDB" id="V9GX95"/>
<evidence type="ECO:0000256" key="1">
    <source>
        <dbReference type="SAM" id="MobiDB-lite"/>
    </source>
</evidence>
<gene>
    <name evidence="2 3" type="primary">Klf13</name>
</gene>
<keyword evidence="4" id="KW-1185">Reference proteome</keyword>
<dbReference type="Antibodypedia" id="9456">
    <property type="antibodies" value="176 antibodies from 32 providers"/>
</dbReference>
<evidence type="ECO:0000313" key="4">
    <source>
        <dbReference type="Proteomes" id="UP000000589"/>
    </source>
</evidence>
<organism evidence="2 4">
    <name type="scientific">Mus musculus</name>
    <name type="common">Mouse</name>
    <dbReference type="NCBI Taxonomy" id="10090"/>
    <lineage>
        <taxon>Eukaryota</taxon>
        <taxon>Metazoa</taxon>
        <taxon>Chordata</taxon>
        <taxon>Craniata</taxon>
        <taxon>Vertebrata</taxon>
        <taxon>Euteleostomi</taxon>
        <taxon>Mammalia</taxon>
        <taxon>Eutheria</taxon>
        <taxon>Euarchontoglires</taxon>
        <taxon>Glires</taxon>
        <taxon>Rodentia</taxon>
        <taxon>Myomorpha</taxon>
        <taxon>Muroidea</taxon>
        <taxon>Muridae</taxon>
        <taxon>Murinae</taxon>
        <taxon>Mus</taxon>
        <taxon>Mus</taxon>
    </lineage>
</organism>
<reference evidence="2" key="4">
    <citation type="submission" date="2025-09" db="UniProtKB">
        <authorList>
            <consortium name="Ensembl"/>
        </authorList>
    </citation>
    <scope>IDENTIFICATION</scope>
    <source>
        <strain evidence="2">C57BL/6J</strain>
    </source>
</reference>
<dbReference type="Ensembl" id="ENSMUST00000183817.2">
    <property type="protein sequence ID" value="ENSMUSP00000139049.3"/>
    <property type="gene ID" value="ENSMUSG00000052040.11"/>
</dbReference>
<reference evidence="2" key="3">
    <citation type="submission" date="2025-08" db="UniProtKB">
        <authorList>
            <consortium name="Ensembl"/>
        </authorList>
    </citation>
    <scope>IDENTIFICATION</scope>
    <source>
        <strain evidence="2">C57BL/6J</strain>
    </source>
</reference>
<evidence type="ECO:0000313" key="3">
    <source>
        <dbReference type="MGI" id="MGI:1354948"/>
    </source>
</evidence>
<feature type="region of interest" description="Disordered" evidence="1">
    <location>
        <begin position="37"/>
        <end position="82"/>
    </location>
</feature>
<feature type="compositionally biased region" description="Low complexity" evidence="1">
    <location>
        <begin position="40"/>
        <end position="54"/>
    </location>
</feature>
<dbReference type="Proteomes" id="UP000000589">
    <property type="component" value="Chromosome 7"/>
</dbReference>
<proteinExistence type="predicted"/>
<dbReference type="VEuPathDB" id="HostDB:ENSMUSG00000052040"/>
<protein>
    <submittedName>
        <fullName evidence="2">Kruppel-like transcription factor 13</fullName>
    </submittedName>
</protein>
<dbReference type="Bgee" id="ENSMUSG00000052040">
    <property type="expression patterns" value="Expressed in rostral migratory stream and 270 other cell types or tissues"/>
</dbReference>
<reference evidence="2 4" key="1">
    <citation type="journal article" date="2009" name="PLoS Biol.">
        <title>Lineage-specific biology revealed by a finished genome assembly of the mouse.</title>
        <authorList>
            <consortium name="Mouse Genome Sequencing Consortium"/>
            <person name="Church D.M."/>
            <person name="Goodstadt L."/>
            <person name="Hillier L.W."/>
            <person name="Zody M.C."/>
            <person name="Goldstein S."/>
            <person name="She X."/>
            <person name="Bult C.J."/>
            <person name="Agarwala R."/>
            <person name="Cherry J.L."/>
            <person name="DiCuccio M."/>
            <person name="Hlavina W."/>
            <person name="Kapustin Y."/>
            <person name="Meric P."/>
            <person name="Maglott D."/>
            <person name="Birtle Z."/>
            <person name="Marques A.C."/>
            <person name="Graves T."/>
            <person name="Zhou S."/>
            <person name="Teague B."/>
            <person name="Potamousis K."/>
            <person name="Churas C."/>
            <person name="Place M."/>
            <person name="Herschleb J."/>
            <person name="Runnheim R."/>
            <person name="Forrest D."/>
            <person name="Amos-Landgraf J."/>
            <person name="Schwartz D.C."/>
            <person name="Cheng Z."/>
            <person name="Lindblad-Toh K."/>
            <person name="Eichler E.E."/>
            <person name="Ponting C.P."/>
        </authorList>
    </citation>
    <scope>NUCLEOTIDE SEQUENCE [LARGE SCALE GENOMIC DNA]</scope>
    <source>
        <strain evidence="2 4">C57BL/6J</strain>
    </source>
</reference>
<reference evidence="2 4" key="2">
    <citation type="journal article" date="2011" name="PLoS Biol.">
        <title>Modernizing reference genome assemblies.</title>
        <authorList>
            <person name="Church D.M."/>
            <person name="Schneider V.A."/>
            <person name="Graves T."/>
            <person name="Auger K."/>
            <person name="Cunningham F."/>
            <person name="Bouk N."/>
            <person name="Chen H.C."/>
            <person name="Agarwala R."/>
            <person name="McLaren W.M."/>
            <person name="Ritchie G.R."/>
            <person name="Albracht D."/>
            <person name="Kremitzki M."/>
            <person name="Rock S."/>
            <person name="Kotkiewicz H."/>
            <person name="Kremitzki C."/>
            <person name="Wollam A."/>
            <person name="Trani L."/>
            <person name="Fulton L."/>
            <person name="Fulton R."/>
            <person name="Matthews L."/>
            <person name="Whitehead S."/>
            <person name="Chow W."/>
            <person name="Torrance J."/>
            <person name="Dunn M."/>
            <person name="Harden G."/>
            <person name="Threadgold G."/>
            <person name="Wood J."/>
            <person name="Collins J."/>
            <person name="Heath P."/>
            <person name="Griffiths G."/>
            <person name="Pelan S."/>
            <person name="Grafham D."/>
            <person name="Eichler E.E."/>
            <person name="Weinstock G."/>
            <person name="Mardis E.R."/>
            <person name="Wilson R.K."/>
            <person name="Howe K."/>
            <person name="Flicek P."/>
            <person name="Hubbard T."/>
        </authorList>
    </citation>
    <scope>NUCLEOTIDE SEQUENCE [LARGE SCALE GENOMIC DNA]</scope>
    <source>
        <strain evidence="2 4">C57BL/6J</strain>
    </source>
</reference>
<accession>V9GX95</accession>
<dbReference type="GeneTree" id="ENSGT00940000161911"/>
<evidence type="ECO:0000313" key="2">
    <source>
        <dbReference type="Ensembl" id="ENSMUSP00000139049.3"/>
    </source>
</evidence>
<dbReference type="ExpressionAtlas" id="V9GX95">
    <property type="expression patterns" value="baseline and differential"/>
</dbReference>
<name>V9GX95_MOUSE</name>
<dbReference type="MGI" id="MGI:1354948">
    <property type="gene designation" value="Klf13"/>
</dbReference>
<sequence>MSRFSSRFPWPPVLPGSLLRQVTLYILAPTKSLVRGLSPAAGRSATRSSHARTSWHGTIARTRARRSSAAPSVRSASCGATT</sequence>
<feature type="compositionally biased region" description="Low complexity" evidence="1">
    <location>
        <begin position="67"/>
        <end position="82"/>
    </location>
</feature>